<dbReference type="KEGG" id="bbel:109465737"/>
<dbReference type="Gene3D" id="1.10.510.10">
    <property type="entry name" value="Transferase(Phosphotransferase) domain 1"/>
    <property type="match status" value="1"/>
</dbReference>
<proteinExistence type="inferred from homology"/>
<keyword evidence="4 7" id="KW-0547">Nucleotide-binding</keyword>
<dbReference type="OrthoDB" id="63267at2759"/>
<dbReference type="PANTHER" id="PTHR24353">
    <property type="entry name" value="CYCLIC NUCLEOTIDE-DEPENDENT PROTEIN KINASE"/>
    <property type="match status" value="1"/>
</dbReference>
<keyword evidence="5" id="KW-0418">Kinase</keyword>
<dbReference type="GO" id="GO:0004691">
    <property type="term" value="F:cAMP-dependent protein kinase activity"/>
    <property type="evidence" value="ECO:0007669"/>
    <property type="project" value="TreeGrafter"/>
</dbReference>
<evidence type="ECO:0000256" key="7">
    <source>
        <dbReference type="PROSITE-ProRule" id="PRU10141"/>
    </source>
</evidence>
<evidence type="ECO:0000256" key="4">
    <source>
        <dbReference type="ARBA" id="ARBA00022741"/>
    </source>
</evidence>
<evidence type="ECO:0000259" key="9">
    <source>
        <dbReference type="PROSITE" id="PS50011"/>
    </source>
</evidence>
<name>A0A6P4Y2K1_BRABE</name>
<evidence type="ECO:0000256" key="8">
    <source>
        <dbReference type="SAM" id="MobiDB-lite"/>
    </source>
</evidence>
<keyword evidence="2" id="KW-0723">Serine/threonine-protein kinase</keyword>
<evidence type="ECO:0000256" key="1">
    <source>
        <dbReference type="ARBA" id="ARBA00007115"/>
    </source>
</evidence>
<evidence type="ECO:0000256" key="2">
    <source>
        <dbReference type="ARBA" id="ARBA00022527"/>
    </source>
</evidence>
<evidence type="ECO:0000256" key="5">
    <source>
        <dbReference type="ARBA" id="ARBA00022777"/>
    </source>
</evidence>
<keyword evidence="6 7" id="KW-0067">ATP-binding</keyword>
<dbReference type="InterPro" id="IPR000961">
    <property type="entry name" value="AGC-kinase_C"/>
</dbReference>
<feature type="domain" description="Protein kinase" evidence="9">
    <location>
        <begin position="146"/>
        <end position="395"/>
    </location>
</feature>
<feature type="domain" description="AGC-kinase C-terminal" evidence="10">
    <location>
        <begin position="396"/>
        <end position="451"/>
    </location>
</feature>
<reference evidence="12" key="1">
    <citation type="submission" date="2025-08" db="UniProtKB">
        <authorList>
            <consortium name="RefSeq"/>
        </authorList>
    </citation>
    <scope>IDENTIFICATION</scope>
    <source>
        <tissue evidence="12">Gonad</tissue>
    </source>
</reference>
<dbReference type="PROSITE" id="PS00107">
    <property type="entry name" value="PROTEIN_KINASE_ATP"/>
    <property type="match status" value="1"/>
</dbReference>
<keyword evidence="11" id="KW-1185">Reference proteome</keyword>
<organism evidence="11 12">
    <name type="scientific">Branchiostoma belcheri</name>
    <name type="common">Amphioxus</name>
    <dbReference type="NCBI Taxonomy" id="7741"/>
    <lineage>
        <taxon>Eukaryota</taxon>
        <taxon>Metazoa</taxon>
        <taxon>Chordata</taxon>
        <taxon>Cephalochordata</taxon>
        <taxon>Leptocardii</taxon>
        <taxon>Amphioxiformes</taxon>
        <taxon>Branchiostomatidae</taxon>
        <taxon>Branchiostoma</taxon>
    </lineage>
</organism>
<dbReference type="SMART" id="SM00133">
    <property type="entry name" value="S_TK_X"/>
    <property type="match status" value="1"/>
</dbReference>
<dbReference type="InterPro" id="IPR000719">
    <property type="entry name" value="Prot_kinase_dom"/>
</dbReference>
<dbReference type="InterPro" id="IPR011009">
    <property type="entry name" value="Kinase-like_dom_sf"/>
</dbReference>
<dbReference type="RefSeq" id="XP_019618703.1">
    <property type="nucleotide sequence ID" value="XM_019763144.1"/>
</dbReference>
<feature type="compositionally biased region" description="Polar residues" evidence="8">
    <location>
        <begin position="16"/>
        <end position="29"/>
    </location>
</feature>
<dbReference type="FunFam" id="1.10.510.10:FF:000005">
    <property type="entry name" value="cAMP-dependent protein kinase catalytic subunit alpha"/>
    <property type="match status" value="1"/>
</dbReference>
<sequence>MGCGASSPPPKVPDTFTPSQQAENDQTVGTAERLAGLDTSPVREGGLKTTEVKPVERISILNTSPDPGDEEKETLPAVDLEESSKSLNTSSSPEENYATQGMDSVNDPRPRNLSTNSTYQEKHVTPTVGVENVGVENVSHFNISDMHYDKIIGVGSFGTVYLSRNKRSGTHFALKRLKMKEVIDLQQVEHANNERWVWAGLRHPFICRLFGTSRDDRYLYLLLELAHGGELFSMLRKEGRFSNDTATFYAGETALALDYLHKNDIVYRGLKPEDILISRDGHVKLTDFGFAKVVYSHTYTLCGTPEYLAPEVLLNKGHGKPVDWWSFGVFVFEMLVGQPPFCSEDPMEIYQRILSGKTFFPSYISSDAKHLIKGLLRNDVTKRMSSSAVFSHPWFNTLDWDSLLAQKVPPPFVPRITHDGDINCFETYPEPSHGSSTPIQQSRIEANFADF</sequence>
<dbReference type="PROSITE" id="PS51285">
    <property type="entry name" value="AGC_KINASE_CTER"/>
    <property type="match status" value="1"/>
</dbReference>
<evidence type="ECO:0000313" key="12">
    <source>
        <dbReference type="RefSeq" id="XP_019618703.1"/>
    </source>
</evidence>
<feature type="compositionally biased region" description="Low complexity" evidence="8">
    <location>
        <begin position="85"/>
        <end position="95"/>
    </location>
</feature>
<dbReference type="AlphaFoldDB" id="A0A6P4Y2K1"/>
<evidence type="ECO:0000256" key="3">
    <source>
        <dbReference type="ARBA" id="ARBA00022679"/>
    </source>
</evidence>
<accession>A0A6P4Y2K1</accession>
<gene>
    <name evidence="12" type="primary">LOC109465737</name>
</gene>
<evidence type="ECO:0000313" key="11">
    <source>
        <dbReference type="Proteomes" id="UP000515135"/>
    </source>
</evidence>
<dbReference type="GO" id="GO:0005524">
    <property type="term" value="F:ATP binding"/>
    <property type="evidence" value="ECO:0007669"/>
    <property type="project" value="UniProtKB-UniRule"/>
</dbReference>
<dbReference type="GeneID" id="109465737"/>
<keyword evidence="3" id="KW-0808">Transferase</keyword>
<protein>
    <submittedName>
        <fullName evidence="12">cAMP-dependent protein kinase catalytic subunit PRKX-like</fullName>
    </submittedName>
</protein>
<dbReference type="Proteomes" id="UP000515135">
    <property type="component" value="Unplaced"/>
</dbReference>
<dbReference type="InterPro" id="IPR017441">
    <property type="entry name" value="Protein_kinase_ATP_BS"/>
</dbReference>
<dbReference type="PANTHER" id="PTHR24353:SF37">
    <property type="entry name" value="CAMP-DEPENDENT PROTEIN KINASE CATALYTIC SUBUNIT PRKX"/>
    <property type="match status" value="1"/>
</dbReference>
<dbReference type="Gene3D" id="3.30.200.20">
    <property type="entry name" value="Phosphorylase Kinase, domain 1"/>
    <property type="match status" value="1"/>
</dbReference>
<dbReference type="SUPFAM" id="SSF56112">
    <property type="entry name" value="Protein kinase-like (PK-like)"/>
    <property type="match status" value="1"/>
</dbReference>
<feature type="region of interest" description="Disordered" evidence="8">
    <location>
        <begin position="1"/>
        <end position="111"/>
    </location>
</feature>
<comment type="similarity">
    <text evidence="1">Belongs to the protein kinase superfamily. AGC Ser/Thr protein kinase family. cAMP subfamily.</text>
</comment>
<dbReference type="GO" id="GO:0005952">
    <property type="term" value="C:cAMP-dependent protein kinase complex"/>
    <property type="evidence" value="ECO:0007669"/>
    <property type="project" value="TreeGrafter"/>
</dbReference>
<evidence type="ECO:0000259" key="10">
    <source>
        <dbReference type="PROSITE" id="PS51285"/>
    </source>
</evidence>
<dbReference type="PROSITE" id="PS50011">
    <property type="entry name" value="PROTEIN_KINASE_DOM"/>
    <property type="match status" value="1"/>
</dbReference>
<feature type="binding site" evidence="7">
    <location>
        <position position="175"/>
    </location>
    <ligand>
        <name>ATP</name>
        <dbReference type="ChEBI" id="CHEBI:30616"/>
    </ligand>
</feature>
<dbReference type="Pfam" id="PF00069">
    <property type="entry name" value="Pkinase"/>
    <property type="match status" value="1"/>
</dbReference>
<evidence type="ECO:0000256" key="6">
    <source>
        <dbReference type="ARBA" id="ARBA00022840"/>
    </source>
</evidence>
<dbReference type="GO" id="GO:0005829">
    <property type="term" value="C:cytosol"/>
    <property type="evidence" value="ECO:0007669"/>
    <property type="project" value="TreeGrafter"/>
</dbReference>